<dbReference type="InterPro" id="IPR022742">
    <property type="entry name" value="Hydrolase_4"/>
</dbReference>
<name>A0AA40APH9_9PEZI</name>
<dbReference type="InterPro" id="IPR051044">
    <property type="entry name" value="MAG_DAG_Lipase"/>
</dbReference>
<proteinExistence type="predicted"/>
<sequence>MAIEQEGTFDAAGKSLYTKAWLPEGSPKAKLIFVHGFSDHIGRYQRMFTALAQRGIAVYGFDQRGWGRSVAKSSERGLTGPTSLIIADIAAFLKPHLPASAADPPVFVLGHSMGGAEVLTLLSDAAYQDDIVRHVRGWLLESPFIAISPEEQPSALKVLAGRVAGKLLPNQQVYHQLKPENLSRDPAIVKDLAEDVLMHNTGTLGGMAGMLDRAASLVSGAVRPRGTAVRSLWLGHGTRDKAISYAASKKYFEQFTEAVPDKEFRTYEGWYHQLHSDGECSDEFYKDVADWILARPGPAGEERADSKL</sequence>
<dbReference type="EMBL" id="JAUKUA010000003">
    <property type="protein sequence ID" value="KAK0719618.1"/>
    <property type="molecule type" value="Genomic_DNA"/>
</dbReference>
<protein>
    <submittedName>
        <fullName evidence="2">Alpha/Beta hydrolase protein</fullName>
    </submittedName>
</protein>
<comment type="caution">
    <text evidence="2">The sequence shown here is derived from an EMBL/GenBank/DDBJ whole genome shotgun (WGS) entry which is preliminary data.</text>
</comment>
<dbReference type="PANTHER" id="PTHR11614">
    <property type="entry name" value="PHOSPHOLIPASE-RELATED"/>
    <property type="match status" value="1"/>
</dbReference>
<dbReference type="Gene3D" id="3.40.50.1820">
    <property type="entry name" value="alpha/beta hydrolase"/>
    <property type="match status" value="1"/>
</dbReference>
<reference evidence="2" key="1">
    <citation type="submission" date="2023-06" db="EMBL/GenBank/DDBJ databases">
        <title>Genome-scale phylogeny and comparative genomics of the fungal order Sordariales.</title>
        <authorList>
            <consortium name="Lawrence Berkeley National Laboratory"/>
            <person name="Hensen N."/>
            <person name="Bonometti L."/>
            <person name="Westerberg I."/>
            <person name="Brannstrom I.O."/>
            <person name="Guillou S."/>
            <person name="Cros-Aarteil S."/>
            <person name="Calhoun S."/>
            <person name="Haridas S."/>
            <person name="Kuo A."/>
            <person name="Mondo S."/>
            <person name="Pangilinan J."/>
            <person name="Riley R."/>
            <person name="Labutti K."/>
            <person name="Andreopoulos B."/>
            <person name="Lipzen A."/>
            <person name="Chen C."/>
            <person name="Yanf M."/>
            <person name="Daum C."/>
            <person name="Ng V."/>
            <person name="Clum A."/>
            <person name="Steindorff A."/>
            <person name="Ohm R."/>
            <person name="Martin F."/>
            <person name="Silar P."/>
            <person name="Natvig D."/>
            <person name="Lalanne C."/>
            <person name="Gautier V."/>
            <person name="Ament-Velasquez S.L."/>
            <person name="Kruys A."/>
            <person name="Hutchinson M.I."/>
            <person name="Powell A.J."/>
            <person name="Barry K."/>
            <person name="Miller A.N."/>
            <person name="Grigoriev I.V."/>
            <person name="Debuchy R."/>
            <person name="Gladieux P."/>
            <person name="Thoren M.H."/>
            <person name="Johannesson H."/>
        </authorList>
    </citation>
    <scope>NUCLEOTIDE SEQUENCE</scope>
    <source>
        <strain evidence="2">SMH4607-1</strain>
    </source>
</reference>
<evidence type="ECO:0000313" key="3">
    <source>
        <dbReference type="Proteomes" id="UP001172102"/>
    </source>
</evidence>
<dbReference type="InterPro" id="IPR029058">
    <property type="entry name" value="AB_hydrolase_fold"/>
</dbReference>
<organism evidence="2 3">
    <name type="scientific">Lasiosphaeris hirsuta</name>
    <dbReference type="NCBI Taxonomy" id="260670"/>
    <lineage>
        <taxon>Eukaryota</taxon>
        <taxon>Fungi</taxon>
        <taxon>Dikarya</taxon>
        <taxon>Ascomycota</taxon>
        <taxon>Pezizomycotina</taxon>
        <taxon>Sordariomycetes</taxon>
        <taxon>Sordariomycetidae</taxon>
        <taxon>Sordariales</taxon>
        <taxon>Lasiosphaeriaceae</taxon>
        <taxon>Lasiosphaeris</taxon>
    </lineage>
</organism>
<keyword evidence="2" id="KW-0378">Hydrolase</keyword>
<evidence type="ECO:0000313" key="2">
    <source>
        <dbReference type="EMBL" id="KAK0719618.1"/>
    </source>
</evidence>
<dbReference type="Pfam" id="PF12146">
    <property type="entry name" value="Hydrolase_4"/>
    <property type="match status" value="1"/>
</dbReference>
<feature type="domain" description="Serine aminopeptidase S33" evidence="1">
    <location>
        <begin position="26"/>
        <end position="277"/>
    </location>
</feature>
<gene>
    <name evidence="2" type="ORF">B0H67DRAFT_486632</name>
</gene>
<keyword evidence="3" id="KW-1185">Reference proteome</keyword>
<dbReference type="SUPFAM" id="SSF53474">
    <property type="entry name" value="alpha/beta-Hydrolases"/>
    <property type="match status" value="1"/>
</dbReference>
<evidence type="ECO:0000259" key="1">
    <source>
        <dbReference type="Pfam" id="PF12146"/>
    </source>
</evidence>
<dbReference type="AlphaFoldDB" id="A0AA40APH9"/>
<dbReference type="GO" id="GO:0016787">
    <property type="term" value="F:hydrolase activity"/>
    <property type="evidence" value="ECO:0007669"/>
    <property type="project" value="UniProtKB-KW"/>
</dbReference>
<dbReference type="Proteomes" id="UP001172102">
    <property type="component" value="Unassembled WGS sequence"/>
</dbReference>
<dbReference type="FunFam" id="3.40.50.1820:FF:000255">
    <property type="entry name" value="Alpha/beta hydrolase, putative"/>
    <property type="match status" value="1"/>
</dbReference>
<accession>A0AA40APH9</accession>